<sequence>MNQINLSESTINEVDKSSRKILFCPSLMIIGIEQIMEKYNSNSNNDQLKELYIKRSPIKYELFNKSLDMKCKRDKNTKSVKDVVNSFNMIPSLLLFWRSNLTIPEFDEILVEPADTAEIKEFINKVNFEMIGCHCNHKVMNGQCD</sequence>
<dbReference type="EMBL" id="JAPFFF010000004">
    <property type="protein sequence ID" value="KAK8892156.1"/>
    <property type="molecule type" value="Genomic_DNA"/>
</dbReference>
<organism evidence="1 2">
    <name type="scientific">Tritrichomonas musculus</name>
    <dbReference type="NCBI Taxonomy" id="1915356"/>
    <lineage>
        <taxon>Eukaryota</taxon>
        <taxon>Metamonada</taxon>
        <taxon>Parabasalia</taxon>
        <taxon>Tritrichomonadida</taxon>
        <taxon>Tritrichomonadidae</taxon>
        <taxon>Tritrichomonas</taxon>
    </lineage>
</organism>
<accession>A0ABR2KMV7</accession>
<name>A0ABR2KMV7_9EUKA</name>
<evidence type="ECO:0000313" key="1">
    <source>
        <dbReference type="EMBL" id="KAK8892156.1"/>
    </source>
</evidence>
<evidence type="ECO:0000313" key="2">
    <source>
        <dbReference type="Proteomes" id="UP001470230"/>
    </source>
</evidence>
<dbReference type="InterPro" id="IPR024365">
    <property type="entry name" value="DUF3839"/>
</dbReference>
<dbReference type="Proteomes" id="UP001470230">
    <property type="component" value="Unassembled WGS sequence"/>
</dbReference>
<keyword evidence="2" id="KW-1185">Reference proteome</keyword>
<proteinExistence type="predicted"/>
<dbReference type="Pfam" id="PF12943">
    <property type="entry name" value="DUF3839"/>
    <property type="match status" value="1"/>
</dbReference>
<protein>
    <submittedName>
        <fullName evidence="1">Uncharacterized protein</fullName>
    </submittedName>
</protein>
<comment type="caution">
    <text evidence="1">The sequence shown here is derived from an EMBL/GenBank/DDBJ whole genome shotgun (WGS) entry which is preliminary data.</text>
</comment>
<gene>
    <name evidence="1" type="ORF">M9Y10_029379</name>
</gene>
<reference evidence="1 2" key="1">
    <citation type="submission" date="2024-04" db="EMBL/GenBank/DDBJ databases">
        <title>Tritrichomonas musculus Genome.</title>
        <authorList>
            <person name="Alves-Ferreira E."/>
            <person name="Grigg M."/>
            <person name="Lorenzi H."/>
            <person name="Galac M."/>
        </authorList>
    </citation>
    <scope>NUCLEOTIDE SEQUENCE [LARGE SCALE GENOMIC DNA]</scope>
    <source>
        <strain evidence="1 2">EAF2021</strain>
    </source>
</reference>